<name>A0ABV2JQG1_9GAMM</name>
<dbReference type="SUPFAM" id="SSF56601">
    <property type="entry name" value="beta-lactamase/transpeptidase-like"/>
    <property type="match status" value="1"/>
</dbReference>
<dbReference type="InterPro" id="IPR050491">
    <property type="entry name" value="AmpC-like"/>
</dbReference>
<dbReference type="PANTHER" id="PTHR46825:SF9">
    <property type="entry name" value="BETA-LACTAMASE-RELATED DOMAIN-CONTAINING PROTEIN"/>
    <property type="match status" value="1"/>
</dbReference>
<dbReference type="EMBL" id="JBEPMU010000001">
    <property type="protein sequence ID" value="MET3650822.1"/>
    <property type="molecule type" value="Genomic_DNA"/>
</dbReference>
<evidence type="ECO:0000259" key="2">
    <source>
        <dbReference type="Pfam" id="PF00144"/>
    </source>
</evidence>
<gene>
    <name evidence="3" type="ORF">ABIC75_000524</name>
</gene>
<dbReference type="Proteomes" id="UP001549184">
    <property type="component" value="Unassembled WGS sequence"/>
</dbReference>
<dbReference type="RefSeq" id="WP_354012301.1">
    <property type="nucleotide sequence ID" value="NZ_JBEPMU010000001.1"/>
</dbReference>
<evidence type="ECO:0000313" key="3">
    <source>
        <dbReference type="EMBL" id="MET3650822.1"/>
    </source>
</evidence>
<keyword evidence="4" id="KW-1185">Reference proteome</keyword>
<protein>
    <submittedName>
        <fullName evidence="3">CubicO group peptidase (Beta-lactamase class C family)</fullName>
    </submittedName>
</protein>
<organism evidence="3 4">
    <name type="scientific">Dyella japonica</name>
    <dbReference type="NCBI Taxonomy" id="231455"/>
    <lineage>
        <taxon>Bacteria</taxon>
        <taxon>Pseudomonadati</taxon>
        <taxon>Pseudomonadota</taxon>
        <taxon>Gammaproteobacteria</taxon>
        <taxon>Lysobacterales</taxon>
        <taxon>Rhodanobacteraceae</taxon>
        <taxon>Dyella</taxon>
    </lineage>
</organism>
<proteinExistence type="predicted"/>
<keyword evidence="1" id="KW-0732">Signal</keyword>
<dbReference type="Gene3D" id="3.40.710.10">
    <property type="entry name" value="DD-peptidase/beta-lactamase superfamily"/>
    <property type="match status" value="1"/>
</dbReference>
<dbReference type="PANTHER" id="PTHR46825">
    <property type="entry name" value="D-ALANYL-D-ALANINE-CARBOXYPEPTIDASE/ENDOPEPTIDASE AMPH"/>
    <property type="match status" value="1"/>
</dbReference>
<dbReference type="InterPro" id="IPR001466">
    <property type="entry name" value="Beta-lactam-related"/>
</dbReference>
<dbReference type="Pfam" id="PF00144">
    <property type="entry name" value="Beta-lactamase"/>
    <property type="match status" value="1"/>
</dbReference>
<feature type="domain" description="Beta-lactamase-related" evidence="2">
    <location>
        <begin position="35"/>
        <end position="351"/>
    </location>
</feature>
<accession>A0ABV2JQG1</accession>
<feature type="chain" id="PRO_5045453869" evidence="1">
    <location>
        <begin position="19"/>
        <end position="465"/>
    </location>
</feature>
<evidence type="ECO:0000256" key="1">
    <source>
        <dbReference type="SAM" id="SignalP"/>
    </source>
</evidence>
<feature type="signal peptide" evidence="1">
    <location>
        <begin position="1"/>
        <end position="18"/>
    </location>
</feature>
<evidence type="ECO:0000313" key="4">
    <source>
        <dbReference type="Proteomes" id="UP001549184"/>
    </source>
</evidence>
<sequence>MRGRFMWCLALFAPMAMASSPGLDPALAKRIDGDVQTVLQRTGTPGATLAIYRDGVAIYLHAYGLSDRERKTPATVSTHYEIGSITKQFTAAAILQLQEAGKLDINATLATYLPDAPHAKEVTLKQLLSHTSGMPEYLDGPDVEAWAVKPATFDQIMARIKGKPLDFSPGSRWSYSNSGYAMLGRVIEVTSHESYEHYVKTHLLTTAGMTHTTTVADESRVPGMAKGYRHTDGKLEPAPTIHDTVGWAAGNLVSTVDELERWNVALGSGKIVRPADYALMTTPMPGSTDYGLGLFIDTLDEQPRIGHTGGSFGFTTSNQYFPKQGIQVIAFTNVGDNPEPGQMLVTAAFEALYPDIAAAARKPADGENAATTSVVRQAFEQLQKGSKDPSMFGDKLKAKLAAGLAERMAKQLSVFGEPSSFIFKGQRHDHDDVWNDYRIEFGPGNSLPFGVRLDAGGKVVGISIG</sequence>
<comment type="caution">
    <text evidence="3">The sequence shown here is derived from an EMBL/GenBank/DDBJ whole genome shotgun (WGS) entry which is preliminary data.</text>
</comment>
<dbReference type="InterPro" id="IPR012338">
    <property type="entry name" value="Beta-lactam/transpept-like"/>
</dbReference>
<reference evidence="3 4" key="1">
    <citation type="submission" date="2024-06" db="EMBL/GenBank/DDBJ databases">
        <title>Sorghum-associated microbial communities from plants grown in Nebraska, USA.</title>
        <authorList>
            <person name="Schachtman D."/>
        </authorList>
    </citation>
    <scope>NUCLEOTIDE SEQUENCE [LARGE SCALE GENOMIC DNA]</scope>
    <source>
        <strain evidence="3 4">1073</strain>
    </source>
</reference>